<evidence type="ECO:0000259" key="3">
    <source>
        <dbReference type="PROSITE" id="PS50982"/>
    </source>
</evidence>
<proteinExistence type="predicted"/>
<dbReference type="Proteomes" id="UP000507470">
    <property type="component" value="Unassembled WGS sequence"/>
</dbReference>
<feature type="compositionally biased region" description="Polar residues" evidence="1">
    <location>
        <begin position="295"/>
        <end position="315"/>
    </location>
</feature>
<feature type="compositionally biased region" description="Acidic residues" evidence="1">
    <location>
        <begin position="156"/>
        <end position="173"/>
    </location>
</feature>
<dbReference type="InterPro" id="IPR016177">
    <property type="entry name" value="DNA-bd_dom_sf"/>
</dbReference>
<feature type="domain" description="F-box" evidence="2">
    <location>
        <begin position="1101"/>
        <end position="1133"/>
    </location>
</feature>
<protein>
    <submittedName>
        <fullName evidence="4">Uncharacterized protein</fullName>
    </submittedName>
</protein>
<dbReference type="SMART" id="SM00256">
    <property type="entry name" value="FBOX"/>
    <property type="match status" value="1"/>
</dbReference>
<dbReference type="InterPro" id="IPR001810">
    <property type="entry name" value="F-box_dom"/>
</dbReference>
<organism evidence="4 5">
    <name type="scientific">Mytilus coruscus</name>
    <name type="common">Sea mussel</name>
    <dbReference type="NCBI Taxonomy" id="42192"/>
    <lineage>
        <taxon>Eukaryota</taxon>
        <taxon>Metazoa</taxon>
        <taxon>Spiralia</taxon>
        <taxon>Lophotrochozoa</taxon>
        <taxon>Mollusca</taxon>
        <taxon>Bivalvia</taxon>
        <taxon>Autobranchia</taxon>
        <taxon>Pteriomorphia</taxon>
        <taxon>Mytilida</taxon>
        <taxon>Mytiloidea</taxon>
        <taxon>Mytilidae</taxon>
        <taxon>Mytilinae</taxon>
        <taxon>Mytilus</taxon>
    </lineage>
</organism>
<dbReference type="SUPFAM" id="SSF81383">
    <property type="entry name" value="F-box domain"/>
    <property type="match status" value="1"/>
</dbReference>
<dbReference type="Gene3D" id="3.80.10.10">
    <property type="entry name" value="Ribonuclease Inhibitor"/>
    <property type="match status" value="1"/>
</dbReference>
<dbReference type="PROSITE" id="PS50982">
    <property type="entry name" value="MBD"/>
    <property type="match status" value="1"/>
</dbReference>
<feature type="compositionally biased region" description="Polar residues" evidence="1">
    <location>
        <begin position="60"/>
        <end position="85"/>
    </location>
</feature>
<feature type="region of interest" description="Disordered" evidence="1">
    <location>
        <begin position="533"/>
        <end position="569"/>
    </location>
</feature>
<evidence type="ECO:0000313" key="4">
    <source>
        <dbReference type="EMBL" id="CAC5357274.1"/>
    </source>
</evidence>
<sequence length="1347" mass="147843">MEEETKTSVSDQDFKTIKESQNDSNMNAESVAIMNGDTVDGCDNVQTTIGDGESDDKSESITTPSGTESISADQSESITTQSGIENISADKSESITTPSEMESISANQSESITTLSVVESIPTDQSESITTPSEMESVSGIDPSESLSTKSVAEKDGEDEGMETDADVDENLPEDSKLDSGNEQINNDILVNESKNSDDDNNVKNDENVNGGDGEEDKMKNDEKKDKIEDIKEETVEAGGKIKSNEQSGDEKEENNLTIDENQEDKNNDKSMKENCVTEDSQNETKDEDEKKDLCTSTAELDSSTGETEFSQFLSKTPHELEDAEIGIIINDKDILKPEDVFGRGKRSRTPKTDSIYTSEFDADPDYNPKEDMRAQRFVRESRSKQAKQLSDATITCTTTTSKNSPGTPNTCIGTPMKKPKYPNLDIKSLELPGEYGWTREIVVRNTFDDNKRRPADVYYKPPIGKKLRSMVEVSAHLRQHKISDLTENNFSFIKTPISSPPFESVRNAGKPLRIGKKKPEIVIEKDSDEPAIPFNGASCDTETQSVITKSPRGRKRKHSVGPGRPATSTTIIIKQTKDVVPPIEKEDKTDEKVPFLSEMQLQIKTEPVDPEEQDKEAAKEATFPECPPTLEETRTSPSMSPPKKKFFKSKGTARKSTTQKSFKPAISPERNSKLESLCNLNCPGLTGQPPTLQCNVCLCMFHPKCVNMGQTVESFICLRCINKACSPGPDGLMNVPSPALLNCVNITPSSTTGPRLTPVIAPRLTSTSGYMPLNKFLAKALSKTANLNSSTSVATVSPSSTTSSVGNVKIKKEPFDPYENELTGSGVSSSVLGNVRDFLERKASDINQNQSSGKYPVLKEGLQKPPLTASATTQMMYLPVTTSGSLISNSIFRTSLPMGSIPAPMVYNSIPGAAVRPMVSYPSLKPVAPIVQDFISLQPPRLIAAPGTKSHTPSIPDMNGVKQNETNKQGQLLTLPPAVIKRLNLTQPVSLKINNTQVTVPPSSFLHTAQGLKLFLPKNTFPVNTGETAKLSVTVTNDKTLSLDTECGSGQLPTIVPNSSRTLAETPNESPKTRQFKSGINPASCFIQCLYGGFDCMLLIFNYLNVRDLFRVASVCRTWRKLVMHPCLWREVRFRNMKIADWEKAAKYLSRRAVEILDLRGVSHYEDRNKTWHQLISNIHLFTCVHTIHFGAVPGSVLQALCEKTTQLETLSAEWISDSTNEQMKTNPTKLDIGKFSSLADLKVLKLRGISGLALPAFSFSGGISELKSLKHLQKLSLTTLKDFESDKELEFLTSLPNLVHLELGDCTSWTPETYSIIGKLTELQTLRLECGGNSYETGEALCNLS</sequence>
<reference evidence="4 5" key="1">
    <citation type="submission" date="2020-06" db="EMBL/GenBank/DDBJ databases">
        <authorList>
            <person name="Li R."/>
            <person name="Bekaert M."/>
        </authorList>
    </citation>
    <scope>NUCLEOTIDE SEQUENCE [LARGE SCALE GENOMIC DNA]</scope>
    <source>
        <strain evidence="5">wild</strain>
    </source>
</reference>
<dbReference type="InterPro" id="IPR052283">
    <property type="entry name" value="GenomicStab_NeuMorph_Reg"/>
</dbReference>
<dbReference type="EMBL" id="CACVKT020000202">
    <property type="protein sequence ID" value="CAC5357274.1"/>
    <property type="molecule type" value="Genomic_DNA"/>
</dbReference>
<dbReference type="InterPro" id="IPR036047">
    <property type="entry name" value="F-box-like_dom_sf"/>
</dbReference>
<feature type="compositionally biased region" description="Basic and acidic residues" evidence="1">
    <location>
        <begin position="1"/>
        <end position="21"/>
    </location>
</feature>
<feature type="region of interest" description="Disordered" evidence="1">
    <location>
        <begin position="604"/>
        <end position="667"/>
    </location>
</feature>
<feature type="compositionally biased region" description="Basic and acidic residues" evidence="1">
    <location>
        <begin position="283"/>
        <end position="294"/>
    </location>
</feature>
<dbReference type="InterPro" id="IPR032675">
    <property type="entry name" value="LRR_dom_sf"/>
</dbReference>
<feature type="compositionally biased region" description="Basic and acidic residues" evidence="1">
    <location>
        <begin position="195"/>
        <end position="207"/>
    </location>
</feature>
<feature type="region of interest" description="Disordered" evidence="1">
    <location>
        <begin position="342"/>
        <end position="370"/>
    </location>
</feature>
<dbReference type="InterPro" id="IPR001739">
    <property type="entry name" value="Methyl_CpG_DNA-bd"/>
</dbReference>
<dbReference type="PANTHER" id="PTHR15739:SF5">
    <property type="entry name" value="LD23158P"/>
    <property type="match status" value="1"/>
</dbReference>
<dbReference type="PROSITE" id="PS50181">
    <property type="entry name" value="FBOX"/>
    <property type="match status" value="1"/>
</dbReference>
<feature type="region of interest" description="Disordered" evidence="1">
    <location>
        <begin position="1"/>
        <end position="316"/>
    </location>
</feature>
<evidence type="ECO:0000256" key="1">
    <source>
        <dbReference type="SAM" id="MobiDB-lite"/>
    </source>
</evidence>
<dbReference type="Pfam" id="PF01429">
    <property type="entry name" value="MBD"/>
    <property type="match status" value="1"/>
</dbReference>
<dbReference type="SMART" id="SM00391">
    <property type="entry name" value="MBD"/>
    <property type="match status" value="1"/>
</dbReference>
<dbReference type="CDD" id="cd00122">
    <property type="entry name" value="MBD"/>
    <property type="match status" value="1"/>
</dbReference>
<dbReference type="SUPFAM" id="SSF54171">
    <property type="entry name" value="DNA-binding domain"/>
    <property type="match status" value="1"/>
</dbReference>
<name>A0A6J7ZUB6_MYTCO</name>
<feature type="domain" description="MBD" evidence="3">
    <location>
        <begin position="424"/>
        <end position="498"/>
    </location>
</feature>
<dbReference type="GO" id="GO:0003677">
    <property type="term" value="F:DNA binding"/>
    <property type="evidence" value="ECO:0007669"/>
    <property type="project" value="InterPro"/>
</dbReference>
<dbReference type="SUPFAM" id="SSF52047">
    <property type="entry name" value="RNI-like"/>
    <property type="match status" value="1"/>
</dbReference>
<dbReference type="Gene3D" id="3.30.890.10">
    <property type="entry name" value="Methyl-cpg-binding Protein 2, Chain A"/>
    <property type="match status" value="1"/>
</dbReference>
<gene>
    <name evidence="4" type="ORF">MCOR_1012</name>
</gene>
<feature type="compositionally biased region" description="Polar residues" evidence="1">
    <location>
        <begin position="539"/>
        <end position="549"/>
    </location>
</feature>
<keyword evidence="5" id="KW-1185">Reference proteome</keyword>
<feature type="compositionally biased region" description="Polar residues" evidence="1">
    <location>
        <begin position="94"/>
        <end position="136"/>
    </location>
</feature>
<dbReference type="Pfam" id="PF12937">
    <property type="entry name" value="F-box-like"/>
    <property type="match status" value="1"/>
</dbReference>
<dbReference type="PANTHER" id="PTHR15739">
    <property type="entry name" value="ZINC FINGER PROTEIN"/>
    <property type="match status" value="1"/>
</dbReference>
<dbReference type="OrthoDB" id="61560at2759"/>
<feature type="compositionally biased region" description="Basic residues" evidence="1">
    <location>
        <begin position="643"/>
        <end position="654"/>
    </location>
</feature>
<accession>A0A6J7ZUB6</accession>
<evidence type="ECO:0000259" key="2">
    <source>
        <dbReference type="PROSITE" id="PS50181"/>
    </source>
</evidence>
<feature type="compositionally biased region" description="Basic and acidic residues" evidence="1">
    <location>
        <begin position="264"/>
        <end position="273"/>
    </location>
</feature>
<feature type="compositionally biased region" description="Basic and acidic residues" evidence="1">
    <location>
        <begin position="217"/>
        <end position="235"/>
    </location>
</feature>
<evidence type="ECO:0000313" key="5">
    <source>
        <dbReference type="Proteomes" id="UP000507470"/>
    </source>
</evidence>